<dbReference type="RefSeq" id="WP_072839535.1">
    <property type="nucleotide sequence ID" value="NZ_FQVF01000008.1"/>
</dbReference>
<keyword evidence="8" id="KW-0131">Cell cycle</keyword>
<sequence>MDKPTVSVAILGQNYKINCPKGHEADLKEAAEYLNNQMNEIKASGKIVGLEKIAVLAALNITHDMLNNRKYARSNEQQLRELTSQLDAALSHETKLVNE</sequence>
<evidence type="ECO:0000256" key="10">
    <source>
        <dbReference type="ARBA" id="ARBA00026068"/>
    </source>
</evidence>
<dbReference type="GO" id="GO:0030428">
    <property type="term" value="C:cell septum"/>
    <property type="evidence" value="ECO:0007669"/>
    <property type="project" value="TreeGrafter"/>
</dbReference>
<dbReference type="GO" id="GO:0000917">
    <property type="term" value="P:division septum assembly"/>
    <property type="evidence" value="ECO:0007669"/>
    <property type="project" value="UniProtKB-KW"/>
</dbReference>
<evidence type="ECO:0000313" key="12">
    <source>
        <dbReference type="EMBL" id="SHF45679.1"/>
    </source>
</evidence>
<evidence type="ECO:0000256" key="7">
    <source>
        <dbReference type="ARBA" id="ARBA00023210"/>
    </source>
</evidence>
<evidence type="ECO:0000256" key="9">
    <source>
        <dbReference type="ARBA" id="ARBA00024910"/>
    </source>
</evidence>
<proteinExistence type="inferred from homology"/>
<protein>
    <recommendedName>
        <fullName evidence="3">Cell division protein ZapA</fullName>
    </recommendedName>
    <alternativeName>
        <fullName evidence="11">Z ring-associated protein ZapA</fullName>
    </alternativeName>
</protein>
<keyword evidence="6" id="KW-0175">Coiled coil</keyword>
<dbReference type="GO" id="GO:0005829">
    <property type="term" value="C:cytosol"/>
    <property type="evidence" value="ECO:0007669"/>
    <property type="project" value="TreeGrafter"/>
</dbReference>
<organism evidence="12 13">
    <name type="scientific">Marinomonas polaris DSM 16579</name>
    <dbReference type="NCBI Taxonomy" id="1122206"/>
    <lineage>
        <taxon>Bacteria</taxon>
        <taxon>Pseudomonadati</taxon>
        <taxon>Pseudomonadota</taxon>
        <taxon>Gammaproteobacteria</taxon>
        <taxon>Oceanospirillales</taxon>
        <taxon>Oceanospirillaceae</taxon>
        <taxon>Marinomonas</taxon>
    </lineage>
</organism>
<evidence type="ECO:0000256" key="11">
    <source>
        <dbReference type="ARBA" id="ARBA00033158"/>
    </source>
</evidence>
<keyword evidence="7" id="KW-0717">Septation</keyword>
<reference evidence="13" key="1">
    <citation type="submission" date="2016-11" db="EMBL/GenBank/DDBJ databases">
        <authorList>
            <person name="Varghese N."/>
            <person name="Submissions S."/>
        </authorList>
    </citation>
    <scope>NUCLEOTIDE SEQUENCE [LARGE SCALE GENOMIC DNA]</scope>
    <source>
        <strain evidence="13">DSM 16579</strain>
    </source>
</reference>
<dbReference type="Gene3D" id="3.30.160.880">
    <property type="entry name" value="Cell division protein ZapA protomer, N-terminal domain"/>
    <property type="match status" value="1"/>
</dbReference>
<keyword evidence="5 12" id="KW-0132">Cell division</keyword>
<evidence type="ECO:0000256" key="6">
    <source>
        <dbReference type="ARBA" id="ARBA00023054"/>
    </source>
</evidence>
<dbReference type="STRING" id="1122206.SAMN02745753_01971"/>
<dbReference type="GO" id="GO:0043093">
    <property type="term" value="P:FtsZ-dependent cytokinesis"/>
    <property type="evidence" value="ECO:0007669"/>
    <property type="project" value="TreeGrafter"/>
</dbReference>
<evidence type="ECO:0000313" key="13">
    <source>
        <dbReference type="Proteomes" id="UP000184517"/>
    </source>
</evidence>
<comment type="subunit">
    <text evidence="10">Homodimer. Interacts with FtsZ.</text>
</comment>
<dbReference type="GO" id="GO:0032153">
    <property type="term" value="C:cell division site"/>
    <property type="evidence" value="ECO:0007669"/>
    <property type="project" value="TreeGrafter"/>
</dbReference>
<dbReference type="Gene3D" id="1.20.5.50">
    <property type="match status" value="1"/>
</dbReference>
<dbReference type="InterPro" id="IPR042233">
    <property type="entry name" value="Cell_div_ZapA_N"/>
</dbReference>
<dbReference type="EMBL" id="FQVF01000008">
    <property type="protein sequence ID" value="SHF45679.1"/>
    <property type="molecule type" value="Genomic_DNA"/>
</dbReference>
<dbReference type="Pfam" id="PF05164">
    <property type="entry name" value="ZapA"/>
    <property type="match status" value="1"/>
</dbReference>
<comment type="subcellular location">
    <subcellularLocation>
        <location evidence="1">Cytoplasm</location>
    </subcellularLocation>
</comment>
<dbReference type="Proteomes" id="UP000184517">
    <property type="component" value="Unassembled WGS sequence"/>
</dbReference>
<evidence type="ECO:0000256" key="1">
    <source>
        <dbReference type="ARBA" id="ARBA00004496"/>
    </source>
</evidence>
<accession>A0A1M5BT18</accession>
<keyword evidence="13" id="KW-1185">Reference proteome</keyword>
<name>A0A1M5BT18_9GAMM</name>
<evidence type="ECO:0000256" key="3">
    <source>
        <dbReference type="ARBA" id="ARBA00015195"/>
    </source>
</evidence>
<dbReference type="InterPro" id="IPR036192">
    <property type="entry name" value="Cell_div_ZapA-like_sf"/>
</dbReference>
<dbReference type="GO" id="GO:0000921">
    <property type="term" value="P:septin ring assembly"/>
    <property type="evidence" value="ECO:0007669"/>
    <property type="project" value="TreeGrafter"/>
</dbReference>
<evidence type="ECO:0000256" key="2">
    <source>
        <dbReference type="ARBA" id="ARBA00010074"/>
    </source>
</evidence>
<comment type="similarity">
    <text evidence="2">Belongs to the ZapA family. Type 1 subfamily.</text>
</comment>
<dbReference type="PANTHER" id="PTHR34981:SF1">
    <property type="entry name" value="CELL DIVISION PROTEIN ZAPA"/>
    <property type="match status" value="1"/>
</dbReference>
<evidence type="ECO:0000256" key="5">
    <source>
        <dbReference type="ARBA" id="ARBA00022618"/>
    </source>
</evidence>
<dbReference type="AlphaFoldDB" id="A0A1M5BT18"/>
<dbReference type="SUPFAM" id="SSF102829">
    <property type="entry name" value="Cell division protein ZapA-like"/>
    <property type="match status" value="1"/>
</dbReference>
<dbReference type="InterPro" id="IPR007838">
    <property type="entry name" value="Cell_div_ZapA-like"/>
</dbReference>
<comment type="function">
    <text evidence="9">Activator of cell division through the inhibition of FtsZ GTPase activity, therefore promoting FtsZ assembly into bundles of protofilaments necessary for the formation of the division Z ring. It is recruited early at mid-cell but it is not essential for cell division.</text>
</comment>
<evidence type="ECO:0000256" key="8">
    <source>
        <dbReference type="ARBA" id="ARBA00023306"/>
    </source>
</evidence>
<dbReference type="PANTHER" id="PTHR34981">
    <property type="entry name" value="CELL DIVISION PROTEIN ZAPA"/>
    <property type="match status" value="1"/>
</dbReference>
<evidence type="ECO:0000256" key="4">
    <source>
        <dbReference type="ARBA" id="ARBA00022490"/>
    </source>
</evidence>
<keyword evidence="4" id="KW-0963">Cytoplasm</keyword>
<dbReference type="OrthoDB" id="5772359at2"/>
<gene>
    <name evidence="12" type="ORF">SAMN02745753_01971</name>
</gene>